<evidence type="ECO:0000313" key="2">
    <source>
        <dbReference type="EMBL" id="BAM03930.1"/>
    </source>
</evidence>
<gene>
    <name evidence="2" type="ordered locus">PSMK_17710</name>
</gene>
<dbReference type="Pfam" id="PF13148">
    <property type="entry name" value="DUF3987"/>
    <property type="match status" value="1"/>
</dbReference>
<feature type="compositionally biased region" description="Low complexity" evidence="1">
    <location>
        <begin position="802"/>
        <end position="812"/>
    </location>
</feature>
<dbReference type="STRING" id="1142394.PSMK_17710"/>
<organism evidence="2 3">
    <name type="scientific">Phycisphaera mikurensis (strain NBRC 102666 / KCTC 22515 / FYK2301M01)</name>
    <dbReference type="NCBI Taxonomy" id="1142394"/>
    <lineage>
        <taxon>Bacteria</taxon>
        <taxon>Pseudomonadati</taxon>
        <taxon>Planctomycetota</taxon>
        <taxon>Phycisphaerae</taxon>
        <taxon>Phycisphaerales</taxon>
        <taxon>Phycisphaeraceae</taxon>
        <taxon>Phycisphaera</taxon>
    </lineage>
</organism>
<evidence type="ECO:0000313" key="3">
    <source>
        <dbReference type="Proteomes" id="UP000007881"/>
    </source>
</evidence>
<dbReference type="AlphaFoldDB" id="I0IF92"/>
<dbReference type="EMBL" id="AP012338">
    <property type="protein sequence ID" value="BAM03930.1"/>
    <property type="molecule type" value="Genomic_DNA"/>
</dbReference>
<evidence type="ECO:0008006" key="4">
    <source>
        <dbReference type="Google" id="ProtNLM"/>
    </source>
</evidence>
<dbReference type="KEGG" id="phm:PSMK_17710"/>
<dbReference type="Proteomes" id="UP000007881">
    <property type="component" value="Chromosome"/>
</dbReference>
<reference evidence="2 3" key="1">
    <citation type="submission" date="2012-02" db="EMBL/GenBank/DDBJ databases">
        <title>Complete genome sequence of Phycisphaera mikurensis NBRC 102666.</title>
        <authorList>
            <person name="Ankai A."/>
            <person name="Hosoyama A."/>
            <person name="Terui Y."/>
            <person name="Sekine M."/>
            <person name="Fukai R."/>
            <person name="Kato Y."/>
            <person name="Nakamura S."/>
            <person name="Yamada-Narita S."/>
            <person name="Kawakoshi A."/>
            <person name="Fukunaga Y."/>
            <person name="Yamazaki S."/>
            <person name="Fujita N."/>
        </authorList>
    </citation>
    <scope>NUCLEOTIDE SEQUENCE [LARGE SCALE GENOMIC DNA]</scope>
    <source>
        <strain evidence="3">NBRC 102666 / KCTC 22515 / FYK2301M01</strain>
    </source>
</reference>
<dbReference type="InterPro" id="IPR025048">
    <property type="entry name" value="DUF3987"/>
</dbReference>
<keyword evidence="3" id="KW-1185">Reference proteome</keyword>
<name>I0IF92_PHYMF</name>
<accession>I0IF92</accession>
<feature type="region of interest" description="Disordered" evidence="1">
    <location>
        <begin position="763"/>
        <end position="834"/>
    </location>
</feature>
<dbReference type="eggNOG" id="COG3378">
    <property type="taxonomic scope" value="Bacteria"/>
</dbReference>
<dbReference type="HOGENOM" id="CLU_020866_3_0_0"/>
<evidence type="ECO:0000256" key="1">
    <source>
        <dbReference type="SAM" id="MobiDB-lite"/>
    </source>
</evidence>
<proteinExistence type="predicted"/>
<sequence length="834" mass="89678">MCGKPDWCARMGNGSRVKCERLAAPPPGWKLLAAKDGGGVFAADDAPPEATTGTWMPAKRPQAAAPLETGDAGENRPGGYGTAAELVKAAYGQRGPAAGRWTYRDAAEKPVGVVLRFEEAGGRKTYRQASRCPVDGLWRAEAMPKPRPLYRLPELLAANPSLPVDVLEGEKAADAGAEAGLVTVTAAGGSGAPVDATDWKALRGRCVRVLADHDDPGRKWAARVADHLGDVAADVRVVHLVDRWADLPPRGDLVDALEREADPGAVRAAVEALAAEAEPAGTPEPRPLPPPLLAVPPFDPAWLPEAFRLWCLDVADRMQCPLDYVAVAALVTFSGAVGARLCIRPKGDDTTWEEIPNLWGGVVGSPGTMKTPAMKEPKRMLERLEKRARKSNAEAEAAYELKVTTFKAKRAAAEAVLKKAAAGDDAEAMAEAERLLGEVEPPAAPTPRRYVVNDATPEKLHAIMEHNPAGVTLLRDELPGWLAGLEKKGREQERALCLEAWNGDGCLSLDRIRRGEVYVDRMCLSVCGAIQPEPMAALVAAVAAGGTRADGFLDRLQAMTWPDHPAEWRDVDRKPDRVAFARAEAAYERAATTDPARLGGRVDENAPADAIPHLRFCGDALERFRAWRHVLEARLPRERSPMMSGWLSKLRKLVPSLALLLHVADATEPAAVADPHRVTDDALRRALELAAYFEAHARRVLLSETREAVERAGRILERLEAGDLPERFSGRDVYAKGWSGIGRKAEPVTRALELLRDHGHLLEQEVPTTAKGGAPSVSYAWRRPRPLPEEKPRTKLTQPPAARGSVGSVSGSRTGGGGATPEPPTPGIGEGVEL</sequence>
<dbReference type="eggNOG" id="COG4643">
    <property type="taxonomic scope" value="Bacteria"/>
</dbReference>
<protein>
    <recommendedName>
        <fullName evidence="4">DUF3987 domain-containing protein</fullName>
    </recommendedName>
</protein>